<comment type="caution">
    <text evidence="7">The sequence shown here is derived from an EMBL/GenBank/DDBJ whole genome shotgun (WGS) entry which is preliminary data.</text>
</comment>
<dbReference type="Proteomes" id="UP000812270">
    <property type="component" value="Unassembled WGS sequence"/>
</dbReference>
<organism evidence="7 8">
    <name type="scientific">Pinibacter aurantiacus</name>
    <dbReference type="NCBI Taxonomy" id="2851599"/>
    <lineage>
        <taxon>Bacteria</taxon>
        <taxon>Pseudomonadati</taxon>
        <taxon>Bacteroidota</taxon>
        <taxon>Chitinophagia</taxon>
        <taxon>Chitinophagales</taxon>
        <taxon>Chitinophagaceae</taxon>
        <taxon>Pinibacter</taxon>
    </lineage>
</organism>
<evidence type="ECO:0000256" key="2">
    <source>
        <dbReference type="ARBA" id="ARBA00022729"/>
    </source>
</evidence>
<evidence type="ECO:0000259" key="6">
    <source>
        <dbReference type="Pfam" id="PF14322"/>
    </source>
</evidence>
<dbReference type="RefSeq" id="WP_217792660.1">
    <property type="nucleotide sequence ID" value="NZ_JAHSPG010000013.1"/>
</dbReference>
<accession>A0A9E2SAE9</accession>
<keyword evidence="3" id="KW-0472">Membrane</keyword>
<dbReference type="PROSITE" id="PS51257">
    <property type="entry name" value="PROKAR_LIPOPROTEIN"/>
    <property type="match status" value="1"/>
</dbReference>
<evidence type="ECO:0000256" key="4">
    <source>
        <dbReference type="ARBA" id="ARBA00023237"/>
    </source>
</evidence>
<dbReference type="InterPro" id="IPR033985">
    <property type="entry name" value="SusD-like_N"/>
</dbReference>
<dbReference type="EMBL" id="JAHSPG010000013">
    <property type="protein sequence ID" value="MBV4358916.1"/>
    <property type="molecule type" value="Genomic_DNA"/>
</dbReference>
<evidence type="ECO:0000313" key="7">
    <source>
        <dbReference type="EMBL" id="MBV4358916.1"/>
    </source>
</evidence>
<evidence type="ECO:0000256" key="1">
    <source>
        <dbReference type="ARBA" id="ARBA00004442"/>
    </source>
</evidence>
<feature type="domain" description="RagB/SusD" evidence="5">
    <location>
        <begin position="340"/>
        <end position="460"/>
    </location>
</feature>
<dbReference type="AlphaFoldDB" id="A0A9E2SAE9"/>
<dbReference type="Pfam" id="PF07980">
    <property type="entry name" value="SusD_RagB"/>
    <property type="match status" value="1"/>
</dbReference>
<gene>
    <name evidence="7" type="ORF">KTO63_17245</name>
</gene>
<reference evidence="7" key="1">
    <citation type="submission" date="2021-06" db="EMBL/GenBank/DDBJ databases">
        <authorList>
            <person name="Huq M.A."/>
        </authorList>
    </citation>
    <scope>NUCLEOTIDE SEQUENCE</scope>
    <source>
        <strain evidence="7">MAH-26</strain>
    </source>
</reference>
<feature type="domain" description="SusD-like N-terminal" evidence="6">
    <location>
        <begin position="19"/>
        <end position="215"/>
    </location>
</feature>
<protein>
    <submittedName>
        <fullName evidence="7">RagB/SusD family nutrient uptake outer membrane protein</fullName>
    </submittedName>
</protein>
<dbReference type="GO" id="GO:0009279">
    <property type="term" value="C:cell outer membrane"/>
    <property type="evidence" value="ECO:0007669"/>
    <property type="project" value="UniProtKB-SubCell"/>
</dbReference>
<evidence type="ECO:0000259" key="5">
    <source>
        <dbReference type="Pfam" id="PF07980"/>
    </source>
</evidence>
<comment type="subcellular location">
    <subcellularLocation>
        <location evidence="1">Cell outer membrane</location>
    </subcellularLocation>
</comment>
<evidence type="ECO:0000313" key="8">
    <source>
        <dbReference type="Proteomes" id="UP000812270"/>
    </source>
</evidence>
<keyword evidence="8" id="KW-1185">Reference proteome</keyword>
<evidence type="ECO:0000256" key="3">
    <source>
        <dbReference type="ARBA" id="ARBA00023136"/>
    </source>
</evidence>
<proteinExistence type="predicted"/>
<keyword evidence="2" id="KW-0732">Signal</keyword>
<keyword evidence="4" id="KW-0998">Cell outer membrane</keyword>
<sequence>MKKLIVIAVLFAGLTSCKKWLEISPKSQIAANKLFESEQGFKDALIGNYLLMTNTSTYGFENNIGFVDALGQQYYIATSSNPYYYASLYQYDHISVVPKIENIWAGNYNVIANLNNLIENIDQKKSMLHPANYAFIKGESVGLRAFLHFDLLRLFGYGNLANNPAKLTDKVLPYVTKYSKAKTIPCTIAEYIDSLKKDLSTAEALLAPYDSIVLTKNTLEIPNTDLFYNDRRMRFNYFAVKATQARLYLWTGEYDKAIAAANKVVTGGMQNLVSFNAGNINDPNPVNKDYTFSTEHVFSLNVQNLYDIVRPFIQQYALDGININYSRLNHNGTVANNLYETATKPNMSLSDYRYKELYNKVSTSDFLLLKFTYVTNSTFKDRLPIIKLPEMFYILAEANNETGNQANAVSYLNTVRINRGISSQYNLTTNISKDSVTNEIEKEYRKEFVSEGQLFYYYKRRGKANVPGTSKFMDNSVYVLPLPQKELEMGGQ</sequence>
<name>A0A9E2SAE9_9BACT</name>
<dbReference type="Pfam" id="PF14322">
    <property type="entry name" value="SusD-like_3"/>
    <property type="match status" value="1"/>
</dbReference>
<dbReference type="InterPro" id="IPR012944">
    <property type="entry name" value="SusD_RagB_dom"/>
</dbReference>